<name>A0ABU8I3G1_9SPHI</name>
<evidence type="ECO:0000313" key="2">
    <source>
        <dbReference type="Proteomes" id="UP001363035"/>
    </source>
</evidence>
<organism evidence="1 2">
    <name type="scientific">Sphingobacterium tenebrionis</name>
    <dbReference type="NCBI Taxonomy" id="3111775"/>
    <lineage>
        <taxon>Bacteria</taxon>
        <taxon>Pseudomonadati</taxon>
        <taxon>Bacteroidota</taxon>
        <taxon>Sphingobacteriia</taxon>
        <taxon>Sphingobacteriales</taxon>
        <taxon>Sphingobacteriaceae</taxon>
        <taxon>Sphingobacterium</taxon>
    </lineage>
</organism>
<evidence type="ECO:0000313" key="1">
    <source>
        <dbReference type="EMBL" id="MEI5984264.1"/>
    </source>
</evidence>
<comment type="caution">
    <text evidence="1">The sequence shown here is derived from an EMBL/GenBank/DDBJ whole genome shotgun (WGS) entry which is preliminary data.</text>
</comment>
<dbReference type="Pfam" id="PF16407">
    <property type="entry name" value="PKD_2"/>
    <property type="match status" value="1"/>
</dbReference>
<protein>
    <submittedName>
        <fullName evidence="1">PKD-like family lipoprotein</fullName>
    </submittedName>
</protein>
<dbReference type="RefSeq" id="WP_336557374.1">
    <property type="nucleotide sequence ID" value="NZ_JAYLLN010000007.1"/>
</dbReference>
<dbReference type="Proteomes" id="UP001363035">
    <property type="component" value="Unassembled WGS sequence"/>
</dbReference>
<reference evidence="1 2" key="1">
    <citation type="submission" date="2024-01" db="EMBL/GenBank/DDBJ databases">
        <title>Sphingobacterium tenebrionis sp. nov., a novel endophyte isolated from tenebrio molitor intestines.</title>
        <authorList>
            <person name="Zhang C."/>
        </authorList>
    </citation>
    <scope>NUCLEOTIDE SEQUENCE [LARGE SCALE GENOMIC DNA]</scope>
    <source>
        <strain evidence="1 2">PU5-4</strain>
    </source>
</reference>
<sequence>MKTIKYTYSLLISLVFLLFFASCKDDLSSLDTNKLSDIKVDTVGQSTLSVFQFDELVLDPKILGIGPNDQLTYEWTINLEPWSTEYITIGTEKKLTYEVGFVPTNLDRLHQIVLKIKDEKSGVTYIQDWPLMIRNGIGEGLVIVETYDNQNTDLSHIMSPLVTPDFNQEKIRTKIYSAANGTSIPGLVNSMIFTKLGSSNVLLGGTSNSLFAIKTLDYSLGDQNEKLFYAPQDSYGPEKLVNFVQNEIMIHKGKLYANWLQISKFGLPFPNNYNIPTILGINNRYDYPNISLNFYSEEKGHFAYQYSFATYGDRGMRPVPAATVPFNPNDLPNKQNIAAGISNQGEFIHILKDKSTQKYGLYILSAGGYDSENWVPTPSVPKKFMDLSNAPEIDQAIKFLILDNQQVILYATKTKIYAIMYSALNPAYSLRYTVSSGEEITALSVYLQADYPMVNRENFSRNGKQLILGTYNGTEGKVHVLPLINEGVANIDQANIKTYNGFGKILFTITQL</sequence>
<dbReference type="PROSITE" id="PS51257">
    <property type="entry name" value="PROKAR_LIPOPROTEIN"/>
    <property type="match status" value="1"/>
</dbReference>
<proteinExistence type="predicted"/>
<gene>
    <name evidence="1" type="ORF">VJ786_05040</name>
</gene>
<dbReference type="EMBL" id="JAYLLN010000007">
    <property type="protein sequence ID" value="MEI5984264.1"/>
    <property type="molecule type" value="Genomic_DNA"/>
</dbReference>
<keyword evidence="2" id="KW-1185">Reference proteome</keyword>
<dbReference type="InterPro" id="IPR032183">
    <property type="entry name" value="PKD-like"/>
</dbReference>
<accession>A0ABU8I3G1</accession>